<dbReference type="InterPro" id="IPR036047">
    <property type="entry name" value="F-box-like_dom_sf"/>
</dbReference>
<dbReference type="OrthoDB" id="2285227at2759"/>
<dbReference type="AlphaFoldDB" id="A0A168QPM7"/>
<dbReference type="CDD" id="cd09917">
    <property type="entry name" value="F-box_SF"/>
    <property type="match status" value="1"/>
</dbReference>
<feature type="domain" description="F-box" evidence="2">
    <location>
        <begin position="1"/>
        <end position="46"/>
    </location>
</feature>
<dbReference type="SUPFAM" id="SSF52047">
    <property type="entry name" value="RNI-like"/>
    <property type="match status" value="1"/>
</dbReference>
<feature type="compositionally biased region" description="Low complexity" evidence="1">
    <location>
        <begin position="114"/>
        <end position="125"/>
    </location>
</feature>
<evidence type="ECO:0000313" key="3">
    <source>
        <dbReference type="EMBL" id="SAM05250.1"/>
    </source>
</evidence>
<evidence type="ECO:0000313" key="4">
    <source>
        <dbReference type="Proteomes" id="UP000078561"/>
    </source>
</evidence>
<dbReference type="EMBL" id="LT554468">
    <property type="protein sequence ID" value="SAM05250.1"/>
    <property type="molecule type" value="Genomic_DNA"/>
</dbReference>
<dbReference type="SUPFAM" id="SSF81383">
    <property type="entry name" value="F-box domain"/>
    <property type="match status" value="1"/>
</dbReference>
<dbReference type="Pfam" id="PF12937">
    <property type="entry name" value="F-box-like"/>
    <property type="match status" value="1"/>
</dbReference>
<feature type="region of interest" description="Disordered" evidence="1">
    <location>
        <begin position="475"/>
        <end position="497"/>
    </location>
</feature>
<feature type="compositionally biased region" description="Polar residues" evidence="1">
    <location>
        <begin position="477"/>
        <end position="489"/>
    </location>
</feature>
<dbReference type="InterPro" id="IPR001810">
    <property type="entry name" value="F-box_dom"/>
</dbReference>
<dbReference type="OMA" id="MICPNIT"/>
<organism evidence="3">
    <name type="scientific">Absidia glauca</name>
    <name type="common">Pin mould</name>
    <dbReference type="NCBI Taxonomy" id="4829"/>
    <lineage>
        <taxon>Eukaryota</taxon>
        <taxon>Fungi</taxon>
        <taxon>Fungi incertae sedis</taxon>
        <taxon>Mucoromycota</taxon>
        <taxon>Mucoromycotina</taxon>
        <taxon>Mucoromycetes</taxon>
        <taxon>Mucorales</taxon>
        <taxon>Cunninghamellaceae</taxon>
        <taxon>Absidia</taxon>
    </lineage>
</organism>
<dbReference type="PROSITE" id="PS50181">
    <property type="entry name" value="FBOX"/>
    <property type="match status" value="1"/>
</dbReference>
<dbReference type="InParanoid" id="A0A168QPM7"/>
<evidence type="ECO:0000259" key="2">
    <source>
        <dbReference type="PROSITE" id="PS50181"/>
    </source>
</evidence>
<name>A0A168QPM7_ABSGL</name>
<dbReference type="InterPro" id="IPR032675">
    <property type="entry name" value="LRR_dom_sf"/>
</dbReference>
<reference evidence="3" key="1">
    <citation type="submission" date="2016-04" db="EMBL/GenBank/DDBJ databases">
        <authorList>
            <person name="Evans L.H."/>
            <person name="Alamgir A."/>
            <person name="Owens N."/>
            <person name="Weber N.D."/>
            <person name="Virtaneva K."/>
            <person name="Barbian K."/>
            <person name="Babar A."/>
            <person name="Rosenke K."/>
        </authorList>
    </citation>
    <scope>NUCLEOTIDE SEQUENCE [LARGE SCALE GENOMIC DNA]</scope>
    <source>
        <strain evidence="3">CBS 101.48</strain>
    </source>
</reference>
<accession>A0A168QPM7</accession>
<evidence type="ECO:0000256" key="1">
    <source>
        <dbReference type="SAM" id="MobiDB-lite"/>
    </source>
</evidence>
<sequence length="710" mass="81383">MNTLLHLPPEIIELILSFLSGKDYCTSLCVCSSWYNEFIHYLYKNLTIRGEGQLEQVCRNLLHHAPVYLGNSVRTINLRIESISNRHLSQLGAWCPNVESLSLRWSIWHESELQQSPQQPQPRLGDLIDDDDDNEDNDNENDNIGGDIALGSQQDIKRKEKYPVIMASFIGPFMKLNRLTLDVSFGKRKVGLPKFIPFLPRLTSLTLANGTHLSLAYIEYIHKMCPSLQHLSLQGTFIGSIPNMIIPADSTADLESSSSPTAPTTLDIIPAMHLLTVEMEFVIGSYEKYLDWLSYFALKYPNMVSFEFRQHGMIFSPTDPSTLIVPVQYNDDPKYDAVFTRLANGCRQLSDVHLYNIHIHPGFFDKMGPTLDHVSMHLPVFPTMPYLSSLLHQQGLRQHLTSLDLSLPVKNTTSLQSFPDNIISVIGQLDQLKSLTLRWKSEQTCLHLDTLLQHLAHLKQLTLIGLKLGLQERLDDNGSSTETTMQQHTPAEEAPQQPYYPLQSLTLRDVKMIDPHHLFPWINYHINLSHLALAQSCRSLSSLDNEPVPCVIWLPDTKLKTFTVTERRHHRNPIRLYMLHQTATTDQQRQANNPRMFDDYRPRFTDLGTQIDGGAKHGWYFMIYYDHETVSSSRLAALSSDQHFEWVVPYHNVKDMCPWYPEFCDTAYDVLKDQGLGKNMVDDIDGIEYMHIVCRSIRCLKVNDQRLPFA</sequence>
<dbReference type="SMART" id="SM00256">
    <property type="entry name" value="FBOX"/>
    <property type="match status" value="1"/>
</dbReference>
<dbReference type="Gene3D" id="3.80.10.10">
    <property type="entry name" value="Ribonuclease Inhibitor"/>
    <property type="match status" value="2"/>
</dbReference>
<protein>
    <recommendedName>
        <fullName evidence="2">F-box domain-containing protein</fullName>
    </recommendedName>
</protein>
<gene>
    <name evidence="3" type="primary">ABSGL_11125.1 scaffold 12295</name>
</gene>
<dbReference type="Proteomes" id="UP000078561">
    <property type="component" value="Unassembled WGS sequence"/>
</dbReference>
<feature type="compositionally biased region" description="Acidic residues" evidence="1">
    <location>
        <begin position="127"/>
        <end position="141"/>
    </location>
</feature>
<feature type="region of interest" description="Disordered" evidence="1">
    <location>
        <begin position="112"/>
        <end position="150"/>
    </location>
</feature>
<keyword evidence="4" id="KW-1185">Reference proteome</keyword>
<proteinExistence type="predicted"/>